<dbReference type="NCBIfam" id="NF002007">
    <property type="entry name" value="PRK00808.1"/>
    <property type="match status" value="1"/>
</dbReference>
<dbReference type="Gene3D" id="1.20.120.50">
    <property type="entry name" value="Hemerythrin-like"/>
    <property type="match status" value="1"/>
</dbReference>
<comment type="subcellular location">
    <subcellularLocation>
        <location evidence="1">Membrane</location>
    </subcellularLocation>
</comment>
<dbReference type="InterPro" id="IPR035938">
    <property type="entry name" value="Hemerythrin-like_sf"/>
</dbReference>
<dbReference type="CDD" id="cd12107">
    <property type="entry name" value="Hemerythrin"/>
    <property type="match status" value="1"/>
</dbReference>
<evidence type="ECO:0000256" key="3">
    <source>
        <dbReference type="ARBA" id="ARBA00022723"/>
    </source>
</evidence>
<feature type="transmembrane region" description="Helical" evidence="8">
    <location>
        <begin position="35"/>
        <end position="55"/>
    </location>
</feature>
<dbReference type="Proteomes" id="UP000254069">
    <property type="component" value="Unassembled WGS sequence"/>
</dbReference>
<dbReference type="CDD" id="cd11386">
    <property type="entry name" value="MCP_signal"/>
    <property type="match status" value="1"/>
</dbReference>
<dbReference type="Gene3D" id="1.10.287.950">
    <property type="entry name" value="Methyl-accepting chemotaxis protein"/>
    <property type="match status" value="1"/>
</dbReference>
<evidence type="ECO:0000256" key="6">
    <source>
        <dbReference type="ARBA" id="ARBA00029447"/>
    </source>
</evidence>
<comment type="similarity">
    <text evidence="6">Belongs to the methyl-accepting chemotaxis (MCP) protein family.</text>
</comment>
<keyword evidence="3" id="KW-0479">Metal-binding</keyword>
<dbReference type="SMART" id="SM00283">
    <property type="entry name" value="MA"/>
    <property type="match status" value="1"/>
</dbReference>
<dbReference type="RefSeq" id="WP_109248780.1">
    <property type="nucleotide sequence ID" value="NZ_AP024609.1"/>
</dbReference>
<keyword evidence="8" id="KW-0812">Transmembrane</keyword>
<dbReference type="PANTHER" id="PTHR32089:SF74">
    <property type="entry name" value="METHYL-ACCEPTING CHEMOTAXIS PROTEIN AER"/>
    <property type="match status" value="1"/>
</dbReference>
<dbReference type="AlphaFoldDB" id="A0A379Z2B3"/>
<feature type="domain" description="HAMP" evidence="10">
    <location>
        <begin position="55"/>
        <end position="107"/>
    </location>
</feature>
<dbReference type="NCBIfam" id="TIGR02481">
    <property type="entry name" value="hemeryth_dom"/>
    <property type="match status" value="1"/>
</dbReference>
<keyword evidence="12" id="KW-1185">Reference proteome</keyword>
<evidence type="ECO:0000256" key="8">
    <source>
        <dbReference type="SAM" id="Phobius"/>
    </source>
</evidence>
<dbReference type="InterPro" id="IPR012312">
    <property type="entry name" value="Hemerythrin-like"/>
</dbReference>
<comment type="similarity">
    <text evidence="2">Belongs to the hemerythrin family.</text>
</comment>
<evidence type="ECO:0000256" key="2">
    <source>
        <dbReference type="ARBA" id="ARBA00010587"/>
    </source>
</evidence>
<reference evidence="11 12" key="1">
    <citation type="submission" date="2018-06" db="EMBL/GenBank/DDBJ databases">
        <authorList>
            <consortium name="Pathogen Informatics"/>
            <person name="Doyle S."/>
        </authorList>
    </citation>
    <scope>NUCLEOTIDE SEQUENCE [LARGE SCALE GENOMIC DNA]</scope>
    <source>
        <strain evidence="11 12">NCTC10738</strain>
    </source>
</reference>
<evidence type="ECO:0000259" key="9">
    <source>
        <dbReference type="PROSITE" id="PS50111"/>
    </source>
</evidence>
<keyword evidence="8" id="KW-1133">Transmembrane helix</keyword>
<dbReference type="EMBL" id="UGYO01000001">
    <property type="protein sequence ID" value="SUI54244.1"/>
    <property type="molecule type" value="Genomic_DNA"/>
</dbReference>
<keyword evidence="5 7" id="KW-0807">Transducer</keyword>
<proteinExistence type="inferred from homology"/>
<keyword evidence="8" id="KW-0472">Membrane</keyword>
<accession>A0A379Z2B3</accession>
<gene>
    <name evidence="11" type="primary">mcp4_3</name>
    <name evidence="11" type="ORF">NCTC10738_00859</name>
</gene>
<dbReference type="PROSITE" id="PS00550">
    <property type="entry name" value="HEMERYTHRINS"/>
    <property type="match status" value="1"/>
</dbReference>
<dbReference type="InterPro" id="IPR004089">
    <property type="entry name" value="MCPsignal_dom"/>
</dbReference>
<dbReference type="GO" id="GO:0006935">
    <property type="term" value="P:chemotaxis"/>
    <property type="evidence" value="ECO:0007669"/>
    <property type="project" value="UniProtKB-ARBA"/>
</dbReference>
<dbReference type="GO" id="GO:0007165">
    <property type="term" value="P:signal transduction"/>
    <property type="evidence" value="ECO:0007669"/>
    <property type="project" value="UniProtKB-KW"/>
</dbReference>
<evidence type="ECO:0000259" key="10">
    <source>
        <dbReference type="PROSITE" id="PS50885"/>
    </source>
</evidence>
<evidence type="ECO:0000256" key="4">
    <source>
        <dbReference type="ARBA" id="ARBA00023004"/>
    </source>
</evidence>
<dbReference type="InterPro" id="IPR016131">
    <property type="entry name" value="Haemerythrin_Fe_BS"/>
</dbReference>
<protein>
    <submittedName>
        <fullName evidence="11">Methyl-accepting chemotaxis protein 4</fullName>
    </submittedName>
</protein>
<dbReference type="PANTHER" id="PTHR32089">
    <property type="entry name" value="METHYL-ACCEPTING CHEMOTAXIS PROTEIN MCPB"/>
    <property type="match status" value="1"/>
</dbReference>
<name>A0A379Z2B3_9GAMM</name>
<dbReference type="Pfam" id="PF01814">
    <property type="entry name" value="Hemerythrin"/>
    <property type="match status" value="1"/>
</dbReference>
<dbReference type="GO" id="GO:0016020">
    <property type="term" value="C:membrane"/>
    <property type="evidence" value="ECO:0007669"/>
    <property type="project" value="UniProtKB-SubCell"/>
</dbReference>
<dbReference type="PROSITE" id="PS50111">
    <property type="entry name" value="CHEMOTAXIS_TRANSDUC_2"/>
    <property type="match status" value="1"/>
</dbReference>
<dbReference type="GO" id="GO:0046872">
    <property type="term" value="F:metal ion binding"/>
    <property type="evidence" value="ECO:0007669"/>
    <property type="project" value="UniProtKB-KW"/>
</dbReference>
<dbReference type="Pfam" id="PF00015">
    <property type="entry name" value="MCPsignal"/>
    <property type="match status" value="1"/>
</dbReference>
<dbReference type="SUPFAM" id="SSF58104">
    <property type="entry name" value="Methyl-accepting chemotaxis protein (MCP) signaling domain"/>
    <property type="match status" value="1"/>
</dbReference>
<evidence type="ECO:0000256" key="7">
    <source>
        <dbReference type="PROSITE-ProRule" id="PRU00284"/>
    </source>
</evidence>
<organism evidence="11 12">
    <name type="scientific">Shewanella algae</name>
    <dbReference type="NCBI Taxonomy" id="38313"/>
    <lineage>
        <taxon>Bacteria</taxon>
        <taxon>Pseudomonadati</taxon>
        <taxon>Pseudomonadota</taxon>
        <taxon>Gammaproteobacteria</taxon>
        <taxon>Alteromonadales</taxon>
        <taxon>Shewanellaceae</taxon>
        <taxon>Shewanella</taxon>
    </lineage>
</organism>
<dbReference type="InterPro" id="IPR012827">
    <property type="entry name" value="Hemerythrin_metal-bd"/>
</dbReference>
<keyword evidence="4" id="KW-0408">Iron</keyword>
<dbReference type="InterPro" id="IPR003660">
    <property type="entry name" value="HAMP_dom"/>
</dbReference>
<evidence type="ECO:0000256" key="5">
    <source>
        <dbReference type="ARBA" id="ARBA00023224"/>
    </source>
</evidence>
<evidence type="ECO:0000256" key="1">
    <source>
        <dbReference type="ARBA" id="ARBA00004370"/>
    </source>
</evidence>
<dbReference type="SUPFAM" id="SSF47188">
    <property type="entry name" value="Hemerythrin-like"/>
    <property type="match status" value="1"/>
</dbReference>
<feature type="domain" description="Methyl-accepting transducer" evidence="9">
    <location>
        <begin position="112"/>
        <end position="348"/>
    </location>
</feature>
<dbReference type="PROSITE" id="PS50885">
    <property type="entry name" value="HAMP"/>
    <property type="match status" value="1"/>
</dbReference>
<evidence type="ECO:0000313" key="11">
    <source>
        <dbReference type="EMBL" id="SUI54244.1"/>
    </source>
</evidence>
<evidence type="ECO:0000313" key="12">
    <source>
        <dbReference type="Proteomes" id="UP000254069"/>
    </source>
</evidence>
<feature type="transmembrane region" description="Helical" evidence="8">
    <location>
        <begin position="7"/>
        <end position="29"/>
    </location>
</feature>
<sequence length="529" mass="58312">MQTSRGLLKLILNQWQFYPLLLLLLFPLWSLLHGASYFAFASLLAALIVLAWLGARQLSNLKRLENAARHLGEGDLSYQLSEQDAGMFHSVVHGINRMGEDVGRTILSLVNTADAMKSVAMDIKSISDAAHIGVEEQEKQAELAATAMTQMVSTVQEVSRNAASAANAAEEARQAARSGDQTVRQVVRQIDDMSAQVGQTQQVIARLAEDSNNISTIIDTISQVAEQTNLLALNAAIESARAGEHGRGFAVVADEVRSLAQRTSAATVEIQQQILQLQQGADEGVKVMTTSVEQASATHAMAHQAQQALGQIVAQIESITDMSHQIAAASEQQQAVAEEISSNISSMAQVAVENAKETHSTNLSSLKVFNMSQEISSLLGRFHVDKRAMEQLEKRHRFVEWGPQLDLGMEEINRQHQRLVSLINELHRTLEEAYGLEAIKRIVQGLVDYTANHFAYEEELFARFGYPQTEQHKLKHQQLVAKVLDFQKRVASGEDVADELMAFLKSWLINHIQGSDKEYTGFLIARGAQ</sequence>
<dbReference type="NCBIfam" id="NF033749">
    <property type="entry name" value="bact_hemeryth"/>
    <property type="match status" value="1"/>
</dbReference>
<dbReference type="FunFam" id="1.10.287.950:FF:000001">
    <property type="entry name" value="Methyl-accepting chemotaxis sensory transducer"/>
    <property type="match status" value="1"/>
</dbReference>